<dbReference type="SUPFAM" id="SSF82771">
    <property type="entry name" value="GIY-YIG endonuclease"/>
    <property type="match status" value="1"/>
</dbReference>
<dbReference type="AlphaFoldDB" id="A0A1I4D461"/>
<accession>A0A1I4D461</accession>
<protein>
    <recommendedName>
        <fullName evidence="1">DUF2087 domain-containing protein</fullName>
    </recommendedName>
</protein>
<name>A0A1I4D461_9BACL</name>
<dbReference type="Pfam" id="PF09860">
    <property type="entry name" value="DUF2087"/>
    <property type="match status" value="1"/>
</dbReference>
<proteinExistence type="predicted"/>
<reference evidence="3" key="1">
    <citation type="submission" date="2016-10" db="EMBL/GenBank/DDBJ databases">
        <authorList>
            <person name="Varghese N."/>
            <person name="Submissions S."/>
        </authorList>
    </citation>
    <scope>NUCLEOTIDE SEQUENCE [LARGE SCALE GENOMIC DNA]</scope>
    <source>
        <strain evidence="3">OK042</strain>
    </source>
</reference>
<dbReference type="EMBL" id="FORT01000022">
    <property type="protein sequence ID" value="SFK87559.1"/>
    <property type="molecule type" value="Genomic_DNA"/>
</dbReference>
<dbReference type="Proteomes" id="UP000198915">
    <property type="component" value="Unassembled WGS sequence"/>
</dbReference>
<dbReference type="InterPro" id="IPR018656">
    <property type="entry name" value="DUF2087"/>
</dbReference>
<gene>
    <name evidence="2" type="ORF">SAMN05518846_12256</name>
</gene>
<dbReference type="InterPro" id="IPR035901">
    <property type="entry name" value="GIY-YIG_endonuc_sf"/>
</dbReference>
<dbReference type="Gene3D" id="1.10.10.10">
    <property type="entry name" value="Winged helix-like DNA-binding domain superfamily/Winged helix DNA-binding domain"/>
    <property type="match status" value="1"/>
</dbReference>
<evidence type="ECO:0000313" key="2">
    <source>
        <dbReference type="EMBL" id="SFK87559.1"/>
    </source>
</evidence>
<evidence type="ECO:0000313" key="3">
    <source>
        <dbReference type="Proteomes" id="UP000198915"/>
    </source>
</evidence>
<dbReference type="STRING" id="1884381.SAMN05518846_12256"/>
<keyword evidence="3" id="KW-1185">Reference proteome</keyword>
<organism evidence="2 3">
    <name type="scientific">Brevibacillus centrosporus</name>
    <dbReference type="NCBI Taxonomy" id="54910"/>
    <lineage>
        <taxon>Bacteria</taxon>
        <taxon>Bacillati</taxon>
        <taxon>Bacillota</taxon>
        <taxon>Bacilli</taxon>
        <taxon>Bacillales</taxon>
        <taxon>Paenibacillaceae</taxon>
        <taxon>Brevibacillus</taxon>
    </lineage>
</organism>
<evidence type="ECO:0000259" key="1">
    <source>
        <dbReference type="Pfam" id="PF09860"/>
    </source>
</evidence>
<feature type="domain" description="DUF2087" evidence="1">
    <location>
        <begin position="184"/>
        <end position="252"/>
    </location>
</feature>
<dbReference type="Gene3D" id="3.40.1440.10">
    <property type="entry name" value="GIY-YIG endonuclease"/>
    <property type="match status" value="1"/>
</dbReference>
<dbReference type="InterPro" id="IPR036388">
    <property type="entry name" value="WH-like_DNA-bd_sf"/>
</dbReference>
<dbReference type="CDD" id="cd10451">
    <property type="entry name" value="GIY-YIG_LuxR_like"/>
    <property type="match status" value="1"/>
</dbReference>
<dbReference type="RefSeq" id="WP_092276125.1">
    <property type="nucleotide sequence ID" value="NZ_BJOE01000059.1"/>
</dbReference>
<sequence>MSLTEQFWSATFEEVTQGYCESEHDYFCLLCGESIEKGIIYPVEGRLYDAAKFTHHHIEEAHGSVFQYLSELDKKITGLSDHQNQLMRLFFQGKSDQEVQKEMGIGSASTIRNHRFALKEKERQAKVFLVMMELMKGTAKKSPVTAVVSDAPRSPKKKDDELQVSAAEYAEITQKYFPEGTLGRLEHYPRKLKHRLVVLEEITKRFDPKKIYSEKEVNAVLETAYEDYVTIRRYLIDHGFLDRAADGSEYWVRSNGEEQEKQMNRKQELKQMYREVKTEAGVYQIKNIQNGKVWVDATKNLKTMNGKQFTLKHGSHTNKALQKEWNEYGEDAFVFEVLEVLEHPPDPFFDLEDALEKLENKWLDKLQPYGEQGYNEKKKR</sequence>